<comment type="caution">
    <text evidence="3">The sequence shown here is derived from an EMBL/GenBank/DDBJ whole genome shotgun (WGS) entry which is preliminary data.</text>
</comment>
<dbReference type="EMBL" id="JBHTNZ010000045">
    <property type="protein sequence ID" value="MFD1463821.1"/>
    <property type="molecule type" value="Genomic_DNA"/>
</dbReference>
<reference evidence="4" key="1">
    <citation type="journal article" date="2019" name="Int. J. Syst. Evol. Microbiol.">
        <title>The Global Catalogue of Microorganisms (GCM) 10K type strain sequencing project: providing services to taxonomists for standard genome sequencing and annotation.</title>
        <authorList>
            <consortium name="The Broad Institute Genomics Platform"/>
            <consortium name="The Broad Institute Genome Sequencing Center for Infectious Disease"/>
            <person name="Wu L."/>
            <person name="Ma J."/>
        </authorList>
    </citation>
    <scope>NUCLEOTIDE SEQUENCE [LARGE SCALE GENOMIC DNA]</scope>
    <source>
        <strain evidence="4">CCM 9147</strain>
    </source>
</reference>
<organism evidence="3 4">
    <name type="scientific">Paenibacillus farraposensis</name>
    <dbReference type="NCBI Taxonomy" id="2807095"/>
    <lineage>
        <taxon>Bacteria</taxon>
        <taxon>Bacillati</taxon>
        <taxon>Bacillota</taxon>
        <taxon>Bacilli</taxon>
        <taxon>Bacillales</taxon>
        <taxon>Paenibacillaceae</taxon>
        <taxon>Paenibacillus</taxon>
    </lineage>
</organism>
<sequence>MSYHFLKIEHEQDKKKFMPLLLLADESEVKIMEYLGECELFYLVDSSDEIVGVIVLLQLDKNSIEIKNIAISPEHRGKGLGKLLVRKALTVYRERGIRQYVVGTANSSIDNLAFYQKLGFRIYDIKKDFFLNYPSEIWENGIRAMDMIMLEKRETDL</sequence>
<dbReference type="Proteomes" id="UP001597340">
    <property type="component" value="Unassembled WGS sequence"/>
</dbReference>
<evidence type="ECO:0000256" key="1">
    <source>
        <dbReference type="ARBA" id="ARBA00022679"/>
    </source>
</evidence>
<dbReference type="InterPro" id="IPR050769">
    <property type="entry name" value="NAT_camello-type"/>
</dbReference>
<dbReference type="RefSeq" id="WP_229522711.1">
    <property type="nucleotide sequence ID" value="NZ_JAFFQR010000007.1"/>
</dbReference>
<dbReference type="CDD" id="cd04301">
    <property type="entry name" value="NAT_SF"/>
    <property type="match status" value="1"/>
</dbReference>
<accession>A0ABW4DKJ0</accession>
<proteinExistence type="predicted"/>
<dbReference type="Gene3D" id="3.40.630.30">
    <property type="match status" value="1"/>
</dbReference>
<dbReference type="PANTHER" id="PTHR13947:SF37">
    <property type="entry name" value="LD18367P"/>
    <property type="match status" value="1"/>
</dbReference>
<evidence type="ECO:0000313" key="4">
    <source>
        <dbReference type="Proteomes" id="UP001597340"/>
    </source>
</evidence>
<name>A0ABW4DKJ0_9BACL</name>
<feature type="domain" description="N-acetyltransferase" evidence="2">
    <location>
        <begin position="3"/>
        <end position="152"/>
    </location>
</feature>
<dbReference type="InterPro" id="IPR016181">
    <property type="entry name" value="Acyl_CoA_acyltransferase"/>
</dbReference>
<keyword evidence="4" id="KW-1185">Reference proteome</keyword>
<gene>
    <name evidence="3" type="ORF">ACFQ5D_21235</name>
</gene>
<protein>
    <submittedName>
        <fullName evidence="3">GNAT family N-acetyltransferase</fullName>
    </submittedName>
</protein>
<dbReference type="PANTHER" id="PTHR13947">
    <property type="entry name" value="GNAT FAMILY N-ACETYLTRANSFERASE"/>
    <property type="match status" value="1"/>
</dbReference>
<evidence type="ECO:0000313" key="3">
    <source>
        <dbReference type="EMBL" id="MFD1463821.1"/>
    </source>
</evidence>
<keyword evidence="1" id="KW-0808">Transferase</keyword>
<dbReference type="InterPro" id="IPR000182">
    <property type="entry name" value="GNAT_dom"/>
</dbReference>
<dbReference type="PROSITE" id="PS51186">
    <property type="entry name" value="GNAT"/>
    <property type="match status" value="1"/>
</dbReference>
<evidence type="ECO:0000259" key="2">
    <source>
        <dbReference type="PROSITE" id="PS51186"/>
    </source>
</evidence>
<dbReference type="SUPFAM" id="SSF55729">
    <property type="entry name" value="Acyl-CoA N-acyltransferases (Nat)"/>
    <property type="match status" value="1"/>
</dbReference>
<dbReference type="Pfam" id="PF00583">
    <property type="entry name" value="Acetyltransf_1"/>
    <property type="match status" value="1"/>
</dbReference>